<comment type="caution">
    <text evidence="2">The sequence shown here is derived from an EMBL/GenBank/DDBJ whole genome shotgun (WGS) entry which is preliminary data.</text>
</comment>
<dbReference type="InterPro" id="IPR004843">
    <property type="entry name" value="Calcineurin-like_PHP"/>
</dbReference>
<dbReference type="PANTHER" id="PTHR43143:SF5">
    <property type="entry name" value="SECRETED PROTEIN"/>
    <property type="match status" value="1"/>
</dbReference>
<reference evidence="2 3" key="1">
    <citation type="submission" date="2020-08" db="EMBL/GenBank/DDBJ databases">
        <title>Sphingobacterium sp. DN00404 isolated from aquaculture water.</title>
        <authorList>
            <person name="Zhang M."/>
        </authorList>
    </citation>
    <scope>NUCLEOTIDE SEQUENCE [LARGE SCALE GENOMIC DNA]</scope>
    <source>
        <strain evidence="2 3">KCTC 42746</strain>
    </source>
</reference>
<feature type="domain" description="Calcineurin-like phosphoesterase" evidence="1">
    <location>
        <begin position="6"/>
        <end position="217"/>
    </location>
</feature>
<dbReference type="SUPFAM" id="SSF56300">
    <property type="entry name" value="Metallo-dependent phosphatases"/>
    <property type="match status" value="1"/>
</dbReference>
<protein>
    <submittedName>
        <fullName evidence="2">Metallophosphoesterase</fullName>
    </submittedName>
</protein>
<evidence type="ECO:0000313" key="3">
    <source>
        <dbReference type="Proteomes" id="UP000651112"/>
    </source>
</evidence>
<dbReference type="EMBL" id="JACNYL010000002">
    <property type="protein sequence ID" value="MBD1421483.1"/>
    <property type="molecule type" value="Genomic_DNA"/>
</dbReference>
<sequence>MPDTQNYSQKFPEIFEKQTKWIAERSNEITFVLHLGDITNNNNKEQWENASKAMNILEGKLPYAVVTGNHDIGKNGRTDVRDTDLFNQYFSYGKHSKMNGFKGAYEEGKMDNTWHEFKAGGHKWLILSLEFGPRNKVLAWASEIVKAHPKHKIIIQTHAYMYSDETRMSSERGHRWLAQSTGLAADTRSEAPNDGEQIWEKLVSLYPNVMMVVSGHVLNDGVGTLISQGKHGNTVYQMLSNYQTGVHGSENGGNGFLRILNFDIPKRTIIVKTYSPVTDTFKQETDQDFIFENVDFN</sequence>
<dbReference type="Proteomes" id="UP000651112">
    <property type="component" value="Unassembled WGS sequence"/>
</dbReference>
<dbReference type="InterPro" id="IPR029052">
    <property type="entry name" value="Metallo-depent_PP-like"/>
</dbReference>
<accession>A0ABR7XQN4</accession>
<dbReference type="InterPro" id="IPR051918">
    <property type="entry name" value="STPP_CPPED1"/>
</dbReference>
<dbReference type="Pfam" id="PF00149">
    <property type="entry name" value="Metallophos"/>
    <property type="match status" value="1"/>
</dbReference>
<gene>
    <name evidence="2" type="ORF">H8B21_07880</name>
</gene>
<evidence type="ECO:0000313" key="2">
    <source>
        <dbReference type="EMBL" id="MBD1421483.1"/>
    </source>
</evidence>
<name>A0ABR7XQN4_9SPHI</name>
<keyword evidence="3" id="KW-1185">Reference proteome</keyword>
<dbReference type="PANTHER" id="PTHR43143">
    <property type="entry name" value="METALLOPHOSPHOESTERASE, CALCINEURIN SUPERFAMILY"/>
    <property type="match status" value="1"/>
</dbReference>
<dbReference type="Gene3D" id="3.60.21.10">
    <property type="match status" value="1"/>
</dbReference>
<evidence type="ECO:0000259" key="1">
    <source>
        <dbReference type="Pfam" id="PF00149"/>
    </source>
</evidence>
<proteinExistence type="predicted"/>
<organism evidence="2 3">
    <name type="scientific">Sphingobacterium chuzhouense</name>
    <dbReference type="NCBI Taxonomy" id="1742264"/>
    <lineage>
        <taxon>Bacteria</taxon>
        <taxon>Pseudomonadati</taxon>
        <taxon>Bacteroidota</taxon>
        <taxon>Sphingobacteriia</taxon>
        <taxon>Sphingobacteriales</taxon>
        <taxon>Sphingobacteriaceae</taxon>
        <taxon>Sphingobacterium</taxon>
    </lineage>
</organism>